<dbReference type="PATRIC" id="fig|1005057.4.peg.63"/>
<keyword evidence="6" id="KW-0653">Protein transport</keyword>
<keyword evidence="5" id="KW-1005">Bacterial flagellum biogenesis</keyword>
<evidence type="ECO:0000313" key="10">
    <source>
        <dbReference type="Proteomes" id="UP000006139"/>
    </source>
</evidence>
<reference evidence="9 10" key="1">
    <citation type="journal article" date="2011" name="PLoS Genet.">
        <title>Sequence conservation and functional constraint on intergenic spacers in reduced genomes of the obligate symbiont buchnera.</title>
        <authorList>
            <person name="Degnan P.H."/>
            <person name="Ochman H."/>
            <person name="Moran N.A."/>
        </authorList>
    </citation>
    <scope>NUCLEOTIDE SEQUENCE [LARGE SCALE GENOMIC DNA]</scope>
    <source>
        <strain evidence="9 10">Ua</strain>
    </source>
</reference>
<dbReference type="GO" id="GO:0005829">
    <property type="term" value="C:cytosol"/>
    <property type="evidence" value="ECO:0007669"/>
    <property type="project" value="TreeGrafter"/>
</dbReference>
<accession>G2LNW1</accession>
<comment type="function">
    <text evidence="1">Needed for flagellar regrowth and assembly.</text>
</comment>
<keyword evidence="4" id="KW-0813">Transport</keyword>
<comment type="similarity">
    <text evidence="2">Belongs to the FliH family.</text>
</comment>
<dbReference type="Pfam" id="PF02108">
    <property type="entry name" value="FliH"/>
    <property type="match status" value="1"/>
</dbReference>
<dbReference type="InterPro" id="IPR018035">
    <property type="entry name" value="Flagellar_FliH/T3SS_HrpE"/>
</dbReference>
<evidence type="ECO:0000256" key="6">
    <source>
        <dbReference type="ARBA" id="ARBA00022927"/>
    </source>
</evidence>
<keyword evidence="9" id="KW-0966">Cell projection</keyword>
<dbReference type="GO" id="GO:0015031">
    <property type="term" value="P:protein transport"/>
    <property type="evidence" value="ECO:0007669"/>
    <property type="project" value="UniProtKB-KW"/>
</dbReference>
<evidence type="ECO:0000259" key="8">
    <source>
        <dbReference type="Pfam" id="PF02108"/>
    </source>
</evidence>
<gene>
    <name evidence="9" type="primary">fliH</name>
    <name evidence="9" type="ORF">BUAMB_071</name>
</gene>
<evidence type="ECO:0000256" key="5">
    <source>
        <dbReference type="ARBA" id="ARBA00022795"/>
    </source>
</evidence>
<dbReference type="STRING" id="1005057.BUAMB_071"/>
<organism evidence="9 10">
    <name type="scientific">Buchnera aphidicola str. Ua</name>
    <name type="common">Uroleucon ambrosiae</name>
    <dbReference type="NCBI Taxonomy" id="1005057"/>
    <lineage>
        <taxon>Bacteria</taxon>
        <taxon>Pseudomonadati</taxon>
        <taxon>Pseudomonadota</taxon>
        <taxon>Gammaproteobacteria</taxon>
        <taxon>Enterobacterales</taxon>
        <taxon>Erwiniaceae</taxon>
        <taxon>Buchnera</taxon>
    </lineage>
</organism>
<dbReference type="InterPro" id="IPR051472">
    <property type="entry name" value="T3SS_Stator/FliH"/>
</dbReference>
<evidence type="ECO:0000313" key="9">
    <source>
        <dbReference type="EMBL" id="AEO07898.1"/>
    </source>
</evidence>
<dbReference type="SUPFAM" id="SSF116942">
    <property type="entry name" value="RNA-binding protein She2p"/>
    <property type="match status" value="1"/>
</dbReference>
<evidence type="ECO:0000256" key="3">
    <source>
        <dbReference type="ARBA" id="ARBA00016507"/>
    </source>
</evidence>
<keyword evidence="9" id="KW-0969">Cilium</keyword>
<sequence>MSNLNLKKTWVTWSPQEVFLKNIENNKIMLFDFYKIKQEDFCVQNNENNIEKESNIDETNIEIYEKAFKKGFLEGQLAHDIITQKLNNLCLSFENDISNFEHQLYSELLNIVLKISSYIIGKKIDIDQAMLINYIQKIINEHGSFLKNPKLIVHPDNKILIENTFKQFIKNYQWTFEYDNSIDLNSCKVTSEHSYIDATVNARWQELYRLIFSEEY</sequence>
<name>G2LNW1_BUCUM</name>
<evidence type="ECO:0000256" key="4">
    <source>
        <dbReference type="ARBA" id="ARBA00022448"/>
    </source>
</evidence>
<dbReference type="KEGG" id="buh:BUAMB_071"/>
<dbReference type="HOGENOM" id="CLU_1248678_0_0_6"/>
<dbReference type="EMBL" id="CP002648">
    <property type="protein sequence ID" value="AEO07898.1"/>
    <property type="molecule type" value="Genomic_DNA"/>
</dbReference>
<keyword evidence="7" id="KW-1006">Bacterial flagellum protein export</keyword>
<dbReference type="AlphaFoldDB" id="G2LNW1"/>
<dbReference type="Proteomes" id="UP000006139">
    <property type="component" value="Chromosome"/>
</dbReference>
<dbReference type="InterPro" id="IPR036827">
    <property type="entry name" value="She2_dom_sf"/>
</dbReference>
<dbReference type="eggNOG" id="COG1317">
    <property type="taxonomic scope" value="Bacteria"/>
</dbReference>
<proteinExistence type="inferred from homology"/>
<dbReference type="GO" id="GO:0003723">
    <property type="term" value="F:RNA binding"/>
    <property type="evidence" value="ECO:0007669"/>
    <property type="project" value="InterPro"/>
</dbReference>
<evidence type="ECO:0000256" key="1">
    <source>
        <dbReference type="ARBA" id="ARBA00003041"/>
    </source>
</evidence>
<dbReference type="PANTHER" id="PTHR34982">
    <property type="entry name" value="YOP PROTEINS TRANSLOCATION PROTEIN L"/>
    <property type="match status" value="1"/>
</dbReference>
<feature type="domain" description="Flagellar assembly protein FliH/Type III secretion system HrpE" evidence="8">
    <location>
        <begin position="83"/>
        <end position="207"/>
    </location>
</feature>
<evidence type="ECO:0000256" key="7">
    <source>
        <dbReference type="ARBA" id="ARBA00023225"/>
    </source>
</evidence>
<dbReference type="GO" id="GO:0044781">
    <property type="term" value="P:bacterial-type flagellum organization"/>
    <property type="evidence" value="ECO:0007669"/>
    <property type="project" value="UniProtKB-KW"/>
</dbReference>
<evidence type="ECO:0000256" key="2">
    <source>
        <dbReference type="ARBA" id="ARBA00006602"/>
    </source>
</evidence>
<dbReference type="PANTHER" id="PTHR34982:SF1">
    <property type="entry name" value="FLAGELLAR ASSEMBLY PROTEIN FLIH"/>
    <property type="match status" value="1"/>
</dbReference>
<protein>
    <recommendedName>
        <fullName evidence="3">Flagellar assembly protein FliH</fullName>
    </recommendedName>
</protein>
<keyword evidence="9" id="KW-0282">Flagellum</keyword>
<dbReference type="OrthoDB" id="6415116at2"/>
<dbReference type="RefSeq" id="WP_014499802.1">
    <property type="nucleotide sequence ID" value="NC_017259.1"/>
</dbReference>